<dbReference type="GO" id="GO:0008650">
    <property type="term" value="F:rRNA (uridine-2'-O-)-methyltransferase activity"/>
    <property type="evidence" value="ECO:0007669"/>
    <property type="project" value="TreeGrafter"/>
</dbReference>
<keyword evidence="7" id="KW-1185">Reference proteome</keyword>
<dbReference type="PANTHER" id="PTHR10920">
    <property type="entry name" value="RIBOSOMAL RNA METHYLTRANSFERASE"/>
    <property type="match status" value="1"/>
</dbReference>
<dbReference type="InterPro" id="IPR002877">
    <property type="entry name" value="RNA_MeTrfase_FtsJ_dom"/>
</dbReference>
<dbReference type="PANTHER" id="PTHR10920:SF13">
    <property type="entry name" value="PRE-RRNA 2'-O-RIBOSE RNA METHYLTRANSFERASE FTSJ3"/>
    <property type="match status" value="1"/>
</dbReference>
<dbReference type="GO" id="GO:0016435">
    <property type="term" value="F:rRNA (guanine) methyltransferase activity"/>
    <property type="evidence" value="ECO:0007669"/>
    <property type="project" value="TreeGrafter"/>
</dbReference>
<comment type="caution">
    <text evidence="6">The sequence shown here is derived from an EMBL/GenBank/DDBJ whole genome shotgun (WGS) entry which is preliminary data.</text>
</comment>
<feature type="domain" description="Ribosomal RNA methyltransferase FtsJ" evidence="5">
    <location>
        <begin position="7"/>
        <end position="98"/>
    </location>
</feature>
<evidence type="ECO:0000256" key="1">
    <source>
        <dbReference type="ARBA" id="ARBA00022552"/>
    </source>
</evidence>
<dbReference type="GO" id="GO:0000466">
    <property type="term" value="P:maturation of 5.8S rRNA from tricistronic rRNA transcript (SSU-rRNA, 5.8S rRNA, LSU-rRNA)"/>
    <property type="evidence" value="ECO:0007669"/>
    <property type="project" value="TreeGrafter"/>
</dbReference>
<sequence length="123" mass="13793">MSENGVRSFDVILHDGSPNVGGAWAQEATVQTSLVIDAVRLATEFLSPKGTFVTKIFRSQDYTKVQYCLNQLFDRVEVTKPNASRSTSAETYIVGKKYKAPAKIDSRLLDVKYLFDVEQEKPK</sequence>
<protein>
    <recommendedName>
        <fullName evidence="5">Ribosomal RNA methyltransferase FtsJ domain-containing protein</fullName>
    </recommendedName>
</protein>
<evidence type="ECO:0000313" key="6">
    <source>
        <dbReference type="EMBL" id="MCL7049601.1"/>
    </source>
</evidence>
<dbReference type="InterPro" id="IPR050082">
    <property type="entry name" value="RNA_methyltr_RlmE"/>
</dbReference>
<organism evidence="6 7">
    <name type="scientific">Papaver nudicaule</name>
    <name type="common">Iceland poppy</name>
    <dbReference type="NCBI Taxonomy" id="74823"/>
    <lineage>
        <taxon>Eukaryota</taxon>
        <taxon>Viridiplantae</taxon>
        <taxon>Streptophyta</taxon>
        <taxon>Embryophyta</taxon>
        <taxon>Tracheophyta</taxon>
        <taxon>Spermatophyta</taxon>
        <taxon>Magnoliopsida</taxon>
        <taxon>Ranunculales</taxon>
        <taxon>Papaveraceae</taxon>
        <taxon>Papaveroideae</taxon>
        <taxon>Papaver</taxon>
    </lineage>
</organism>
<proteinExistence type="predicted"/>
<feature type="non-terminal residue" evidence="6">
    <location>
        <position position="123"/>
    </location>
</feature>
<dbReference type="GO" id="GO:0030687">
    <property type="term" value="C:preribosome, large subunit precursor"/>
    <property type="evidence" value="ECO:0007669"/>
    <property type="project" value="TreeGrafter"/>
</dbReference>
<dbReference type="GO" id="GO:0000463">
    <property type="term" value="P:maturation of LSU-rRNA from tricistronic rRNA transcript (SSU-rRNA, 5.8S rRNA, LSU-rRNA)"/>
    <property type="evidence" value="ECO:0007669"/>
    <property type="project" value="TreeGrafter"/>
</dbReference>
<reference evidence="6" key="1">
    <citation type="submission" date="2022-03" db="EMBL/GenBank/DDBJ databases">
        <title>A functionally conserved STORR gene fusion in Papaver species that diverged 16.8 million years ago.</title>
        <authorList>
            <person name="Catania T."/>
        </authorList>
    </citation>
    <scope>NUCLEOTIDE SEQUENCE</scope>
    <source>
        <strain evidence="6">S-191538</strain>
    </source>
</reference>
<accession>A0AA41VY53</accession>
<dbReference type="AlphaFoldDB" id="A0AA41VY53"/>
<dbReference type="Pfam" id="PF01728">
    <property type="entry name" value="FtsJ"/>
    <property type="match status" value="1"/>
</dbReference>
<evidence type="ECO:0000259" key="5">
    <source>
        <dbReference type="Pfam" id="PF01728"/>
    </source>
</evidence>
<dbReference type="EMBL" id="JAJJMA010317963">
    <property type="protein sequence ID" value="MCL7049601.1"/>
    <property type="molecule type" value="Genomic_DNA"/>
</dbReference>
<evidence type="ECO:0000256" key="3">
    <source>
        <dbReference type="ARBA" id="ARBA00022679"/>
    </source>
</evidence>
<dbReference type="SUPFAM" id="SSF53335">
    <property type="entry name" value="S-adenosyl-L-methionine-dependent methyltransferases"/>
    <property type="match status" value="1"/>
</dbReference>
<evidence type="ECO:0000256" key="4">
    <source>
        <dbReference type="ARBA" id="ARBA00022691"/>
    </source>
</evidence>
<keyword evidence="4" id="KW-0949">S-adenosyl-L-methionine</keyword>
<gene>
    <name evidence="6" type="ORF">MKW94_010568</name>
</gene>
<evidence type="ECO:0000256" key="2">
    <source>
        <dbReference type="ARBA" id="ARBA00022603"/>
    </source>
</evidence>
<evidence type="ECO:0000313" key="7">
    <source>
        <dbReference type="Proteomes" id="UP001177140"/>
    </source>
</evidence>
<name>A0AA41VY53_PAPNU</name>
<keyword evidence="2" id="KW-0489">Methyltransferase</keyword>
<dbReference type="InterPro" id="IPR029063">
    <property type="entry name" value="SAM-dependent_MTases_sf"/>
</dbReference>
<keyword evidence="3" id="KW-0808">Transferase</keyword>
<dbReference type="Proteomes" id="UP001177140">
    <property type="component" value="Unassembled WGS sequence"/>
</dbReference>
<dbReference type="Gene3D" id="3.40.50.150">
    <property type="entry name" value="Vaccinia Virus protein VP39"/>
    <property type="match status" value="1"/>
</dbReference>
<dbReference type="GO" id="GO:0005730">
    <property type="term" value="C:nucleolus"/>
    <property type="evidence" value="ECO:0007669"/>
    <property type="project" value="TreeGrafter"/>
</dbReference>
<keyword evidence="1" id="KW-0698">rRNA processing</keyword>